<dbReference type="InterPro" id="IPR016032">
    <property type="entry name" value="Sig_transdc_resp-reg_C-effctor"/>
</dbReference>
<feature type="compositionally biased region" description="Basic and acidic residues" evidence="4">
    <location>
        <begin position="715"/>
        <end position="729"/>
    </location>
</feature>
<dbReference type="SUPFAM" id="SSF52540">
    <property type="entry name" value="P-loop containing nucleoside triphosphate hydrolases"/>
    <property type="match status" value="1"/>
</dbReference>
<dbReference type="PRINTS" id="PR00038">
    <property type="entry name" value="HTHLUXR"/>
</dbReference>
<dbReference type="SMART" id="SM00421">
    <property type="entry name" value="HTH_LUXR"/>
    <property type="match status" value="1"/>
</dbReference>
<dbReference type="Proteomes" id="UP001501697">
    <property type="component" value="Unassembled WGS sequence"/>
</dbReference>
<evidence type="ECO:0000256" key="1">
    <source>
        <dbReference type="ARBA" id="ARBA00023015"/>
    </source>
</evidence>
<feature type="region of interest" description="Disordered" evidence="4">
    <location>
        <begin position="715"/>
        <end position="739"/>
    </location>
</feature>
<dbReference type="PANTHER" id="PTHR44688">
    <property type="entry name" value="DNA-BINDING TRANSCRIPTIONAL ACTIVATOR DEVR_DOSR"/>
    <property type="match status" value="1"/>
</dbReference>
<evidence type="ECO:0000256" key="3">
    <source>
        <dbReference type="ARBA" id="ARBA00023163"/>
    </source>
</evidence>
<keyword evidence="3" id="KW-0804">Transcription</keyword>
<proteinExistence type="predicted"/>
<dbReference type="EMBL" id="BAAAYU010000005">
    <property type="protein sequence ID" value="GAA3632907.1"/>
    <property type="molecule type" value="Genomic_DNA"/>
</dbReference>
<dbReference type="SUPFAM" id="SSF46894">
    <property type="entry name" value="C-terminal effector domain of the bipartite response regulators"/>
    <property type="match status" value="1"/>
</dbReference>
<keyword evidence="1" id="KW-0805">Transcription regulation</keyword>
<dbReference type="PROSITE" id="PS00622">
    <property type="entry name" value="HTH_LUXR_1"/>
    <property type="match status" value="1"/>
</dbReference>
<evidence type="ECO:0000313" key="6">
    <source>
        <dbReference type="EMBL" id="GAA3632907.1"/>
    </source>
</evidence>
<dbReference type="PROSITE" id="PS50043">
    <property type="entry name" value="HTH_LUXR_2"/>
    <property type="match status" value="1"/>
</dbReference>
<keyword evidence="7" id="KW-1185">Reference proteome</keyword>
<dbReference type="InterPro" id="IPR027417">
    <property type="entry name" value="P-loop_NTPase"/>
</dbReference>
<reference evidence="7" key="1">
    <citation type="journal article" date="2019" name="Int. J. Syst. Evol. Microbiol.">
        <title>The Global Catalogue of Microorganisms (GCM) 10K type strain sequencing project: providing services to taxonomists for standard genome sequencing and annotation.</title>
        <authorList>
            <consortium name="The Broad Institute Genomics Platform"/>
            <consortium name="The Broad Institute Genome Sequencing Center for Infectious Disease"/>
            <person name="Wu L."/>
            <person name="Ma J."/>
        </authorList>
    </citation>
    <scope>NUCLEOTIDE SEQUENCE [LARGE SCALE GENOMIC DNA]</scope>
    <source>
        <strain evidence="7">JCM 16544</strain>
    </source>
</reference>
<dbReference type="Pfam" id="PF00196">
    <property type="entry name" value="GerE"/>
    <property type="match status" value="1"/>
</dbReference>
<comment type="caution">
    <text evidence="6">The sequence shown here is derived from an EMBL/GenBank/DDBJ whole genome shotgun (WGS) entry which is preliminary data.</text>
</comment>
<dbReference type="InterPro" id="IPR000792">
    <property type="entry name" value="Tscrpt_reg_LuxR_C"/>
</dbReference>
<keyword evidence="2" id="KW-0238">DNA-binding</keyword>
<feature type="domain" description="HTH luxR-type" evidence="5">
    <location>
        <begin position="732"/>
        <end position="797"/>
    </location>
</feature>
<evidence type="ECO:0000256" key="2">
    <source>
        <dbReference type="ARBA" id="ARBA00023125"/>
    </source>
</evidence>
<sequence length="816" mass="86602">MTITEMAGAQTLPHDALGLWCRQALPVMTAIAAGDRATRAVVVGAAGSGKSSMLRELHRMLDDGPATDCVFGDEIDIDRVPPEHVLLVDDLHLLDPGRVEQIERRATDPRSSLVVASRPWVRMPRLTRISRTLERDRPAIVLGHLSRSDVLSYLDDVDQVISDRCVDDLLAATGGVTWLVAETLLLHDERDCAGERGHDALLRAVEDRVAHRLDTVPDDVRRRIEALAADDDAPCAASDDPVIARGYAEGLLTRQGALVPVVRSAARVPTRIARALVHRGDDLVAQHPDRAIDLYAQAGRHGMEPALLGGRRARAAWATGDLAAVGAIVDEQHAHDDPAEVDRLSDAAAALWSTRGMLATGATVYRCAEPRSCATQARATIAAIGSGGPVPTGEGPRPSTATLDVALDLAAGGLRSTVAASPAQAPLADLVRASQLYTAASSSEPVPELPAVIAVAAAMSIGDLPTAHTVVDDAVAGAQGGAWAMPRLLLWSAFLAVHRSRPAEARDALERATDLAPTLCVRDRLLAQAVRVAIAQRFEDSAVLTALWDDARGVLNLVEPDLFLLLPLGELFSAAARMRDTERTRILHAQAIDLVERLGSPPMWASPLHWSGIQQGILLNRPDELRPHARALVAASSRSPIAGVMAQAGRVWTAALAGSVDADAIDRAAHGLASAGLAWDGARLAGHGASRTSDRRASARLLACARDLHPIEGLRRHARNSDDADERPAAGDGSAAVSLSERETDVARLVLQGKTYAEIGGLIFISPRTVEHHVAHIKRRLGATSRSDLLAKLRVVVDEAHTVGRPDADASTGEPL</sequence>
<dbReference type="PANTHER" id="PTHR44688:SF16">
    <property type="entry name" value="DNA-BINDING TRANSCRIPTIONAL ACTIVATOR DEVR_DOSR"/>
    <property type="match status" value="1"/>
</dbReference>
<evidence type="ECO:0000256" key="4">
    <source>
        <dbReference type="SAM" id="MobiDB-lite"/>
    </source>
</evidence>
<evidence type="ECO:0000313" key="7">
    <source>
        <dbReference type="Proteomes" id="UP001501697"/>
    </source>
</evidence>
<protein>
    <submittedName>
        <fullName evidence="6">Isoniazid response ATPase/transcriptional regulator IniR</fullName>
    </submittedName>
</protein>
<dbReference type="Gene3D" id="1.10.10.10">
    <property type="entry name" value="Winged helix-like DNA-binding domain superfamily/Winged helix DNA-binding domain"/>
    <property type="match status" value="1"/>
</dbReference>
<name>A0ABP7AIG6_9MICO</name>
<organism evidence="6 7">
    <name type="scientific">Microbacterium awajiense</name>
    <dbReference type="NCBI Taxonomy" id="415214"/>
    <lineage>
        <taxon>Bacteria</taxon>
        <taxon>Bacillati</taxon>
        <taxon>Actinomycetota</taxon>
        <taxon>Actinomycetes</taxon>
        <taxon>Micrococcales</taxon>
        <taxon>Microbacteriaceae</taxon>
        <taxon>Microbacterium</taxon>
    </lineage>
</organism>
<dbReference type="CDD" id="cd06170">
    <property type="entry name" value="LuxR_C_like"/>
    <property type="match status" value="1"/>
</dbReference>
<accession>A0ABP7AIG6</accession>
<gene>
    <name evidence="6" type="primary">iniR</name>
    <name evidence="6" type="ORF">GCM10022200_14900</name>
</gene>
<dbReference type="RefSeq" id="WP_344737364.1">
    <property type="nucleotide sequence ID" value="NZ_BAAAYU010000005.1"/>
</dbReference>
<evidence type="ECO:0000259" key="5">
    <source>
        <dbReference type="PROSITE" id="PS50043"/>
    </source>
</evidence>
<dbReference type="InterPro" id="IPR036388">
    <property type="entry name" value="WH-like_DNA-bd_sf"/>
</dbReference>